<reference evidence="4" key="1">
    <citation type="submission" date="2016-11" db="EMBL/GenBank/DDBJ databases">
        <authorList>
            <person name="Varghese N."/>
            <person name="Submissions S."/>
        </authorList>
    </citation>
    <scope>NUCLEOTIDE SEQUENCE [LARGE SCALE GENOMIC DNA]</scope>
    <source>
        <strain evidence="4">DSM 18569</strain>
    </source>
</reference>
<dbReference type="GO" id="GO:0015668">
    <property type="term" value="F:type III site-specific deoxyribonuclease activity"/>
    <property type="evidence" value="ECO:0007669"/>
    <property type="project" value="InterPro"/>
</dbReference>
<dbReference type="InterPro" id="IPR006935">
    <property type="entry name" value="Helicase/UvrB_N"/>
</dbReference>
<evidence type="ECO:0000259" key="2">
    <source>
        <dbReference type="Pfam" id="PF19778"/>
    </source>
</evidence>
<dbReference type="OrthoDB" id="9804145at2"/>
<dbReference type="EMBL" id="FRAS01000005">
    <property type="protein sequence ID" value="SHK71162.1"/>
    <property type="molecule type" value="Genomic_DNA"/>
</dbReference>
<dbReference type="InterPro" id="IPR027417">
    <property type="entry name" value="P-loop_NTPase"/>
</dbReference>
<sequence>MKIQFNPDQSYQLTAVNSAVRLFEGVGKFGQNFSMNALEIIPNLPEAHELWEPDLFDNLQIVQDDNHIQPRNRELEVEEGETLLGLDAVRYPSFSIEMETGTGKTYVYLRTIYQLHQTYGFSKFIIVVPSVAIYQGVKKTFEMTRAHFNALYDKPIVHLVDYDGSNIPQVKKFATSPACEIMLITLDSFNKKTNNLYKPTDKLPGSPLLPYEYLAQTRPILILDEPQNMDSDTARKALRTLRPLVAFRYSATHKTTPNLLYRLTPVEAFRQGLVKKVEVAGITENDNYNEGFVALLEVKTRAGEKPTAVLQTILQRNGQRETTEVTIRLGQNLRRFTNLPEHEDYVVTNISAVPGDEYIEFSNEVLIPLNSTIGSSRPAVFRAQIRQTIREHMKRQATLLPKGIKVLSLFFIDRVRNYIDGGIIQKIFDEEYRLAAETSPYFQDFAPEEVRDAYFASYSKGKSNEVKYVEQDEASVGSDKDAKKAQRESFQLIMRNKELLLTLPANTPDKGAKVCFIFAHSALKEGWDNPNVFQICTLNQTISERKKRQEIGRGMRLAVDQSGQRTADAGVNVLQVIANESYESYVQGLQKEYISEGKYADSDVPPKPSKAHQSTVHRNDAVFSRQEFKQMWARLHKDVRYTIQFDQAQLIKKCQDKLQATTFPLPKISISKGQFIQTEVTITLVSADLMGARLRVETINTRNEKGSTEFNVVPDGYLGDKTTFKKFLQDFRVETITSDAYNPRLKFYNGHEVTQVRPLRFVSELGAVANPLTTTVAVEETYPVFDVVGRAAQETKLTRRTIQAIFDILTPDKKTACIKNPEGFTEKFISVIKNTLAEEVAANIVFEIVGDKPTDLNELFPIEPKFVQDRLIEAGANSIYDQVQIDSDVEQRFVENRIKDHEKVLFYFKFPKKYTVELPRIIRNYNPDWGVVYEDKDKNTKLELVRETKGSMDKAALRFEHEKLKITCAERYYQTLNIDYRQITDQVPNWQEPSQVAEQGAL</sequence>
<evidence type="ECO:0000313" key="4">
    <source>
        <dbReference type="Proteomes" id="UP000183947"/>
    </source>
</evidence>
<accession>A0A1M6UPM3</accession>
<evidence type="ECO:0000259" key="1">
    <source>
        <dbReference type="Pfam" id="PF04851"/>
    </source>
</evidence>
<dbReference type="Pfam" id="PF04851">
    <property type="entry name" value="ResIII"/>
    <property type="match status" value="1"/>
</dbReference>
<dbReference type="GO" id="GO:0003677">
    <property type="term" value="F:DNA binding"/>
    <property type="evidence" value="ECO:0007669"/>
    <property type="project" value="InterPro"/>
</dbReference>
<dbReference type="STRING" id="1121959.SAMN02746009_01436"/>
<gene>
    <name evidence="3" type="ORF">SAMN02746009_01436</name>
</gene>
<protein>
    <submittedName>
        <fullName evidence="3">Type III restriction enzyme</fullName>
    </submittedName>
</protein>
<dbReference type="Gene3D" id="3.40.50.300">
    <property type="entry name" value="P-loop containing nucleotide triphosphate hydrolases"/>
    <property type="match status" value="1"/>
</dbReference>
<organism evidence="3 4">
    <name type="scientific">Hymenobacter psychrotolerans DSM 18569</name>
    <dbReference type="NCBI Taxonomy" id="1121959"/>
    <lineage>
        <taxon>Bacteria</taxon>
        <taxon>Pseudomonadati</taxon>
        <taxon>Bacteroidota</taxon>
        <taxon>Cytophagia</taxon>
        <taxon>Cytophagales</taxon>
        <taxon>Hymenobacteraceae</taxon>
        <taxon>Hymenobacter</taxon>
    </lineage>
</organism>
<dbReference type="InterPro" id="IPR045572">
    <property type="entry name" value="RE_endonuc_C"/>
</dbReference>
<dbReference type="AlphaFoldDB" id="A0A1M6UPM3"/>
<dbReference type="GO" id="GO:0005524">
    <property type="term" value="F:ATP binding"/>
    <property type="evidence" value="ECO:0007669"/>
    <property type="project" value="InterPro"/>
</dbReference>
<dbReference type="RefSeq" id="WP_073282539.1">
    <property type="nucleotide sequence ID" value="NZ_FRAS01000005.1"/>
</dbReference>
<dbReference type="Pfam" id="PF19778">
    <property type="entry name" value="RE_endonuc"/>
    <property type="match status" value="1"/>
</dbReference>
<feature type="domain" description="Type III restriction enzyme C-terminal endonuclease" evidence="2">
    <location>
        <begin position="877"/>
        <end position="985"/>
    </location>
</feature>
<feature type="domain" description="Helicase/UvrB N-terminal" evidence="1">
    <location>
        <begin position="94"/>
        <end position="253"/>
    </location>
</feature>
<evidence type="ECO:0000313" key="3">
    <source>
        <dbReference type="EMBL" id="SHK71162.1"/>
    </source>
</evidence>
<dbReference type="SUPFAM" id="SSF52540">
    <property type="entry name" value="P-loop containing nucleoside triphosphate hydrolases"/>
    <property type="match status" value="2"/>
</dbReference>
<proteinExistence type="predicted"/>
<keyword evidence="4" id="KW-1185">Reference proteome</keyword>
<name>A0A1M6UPM3_9BACT</name>
<dbReference type="Proteomes" id="UP000183947">
    <property type="component" value="Unassembled WGS sequence"/>
</dbReference>